<accession>A0A2S7WKV3</accession>
<protein>
    <submittedName>
        <fullName evidence="1">Uncharacterized protein</fullName>
    </submittedName>
</protein>
<gene>
    <name evidence="1" type="ORF">BTO18_02995</name>
</gene>
<dbReference type="EMBL" id="MSCN01000001">
    <property type="protein sequence ID" value="PQJ78219.1"/>
    <property type="molecule type" value="Genomic_DNA"/>
</dbReference>
<keyword evidence="2" id="KW-1185">Reference proteome</keyword>
<organism evidence="1 2">
    <name type="scientific">Polaribacter porphyrae</name>
    <dbReference type="NCBI Taxonomy" id="1137780"/>
    <lineage>
        <taxon>Bacteria</taxon>
        <taxon>Pseudomonadati</taxon>
        <taxon>Bacteroidota</taxon>
        <taxon>Flavobacteriia</taxon>
        <taxon>Flavobacteriales</taxon>
        <taxon>Flavobacteriaceae</taxon>
    </lineage>
</organism>
<evidence type="ECO:0000313" key="1">
    <source>
        <dbReference type="EMBL" id="PQJ78219.1"/>
    </source>
</evidence>
<name>A0A2S7WKV3_9FLAO</name>
<comment type="caution">
    <text evidence="1">The sequence shown here is derived from an EMBL/GenBank/DDBJ whole genome shotgun (WGS) entry which is preliminary data.</text>
</comment>
<dbReference type="AlphaFoldDB" id="A0A2S7WKV3"/>
<proteinExistence type="predicted"/>
<sequence length="140" mass="16144">MLLGKIGGDKIERIKNKIMKLYCKKCNYLLTSLKLEKSELKQICLIDEKELLQDRKYIEANRIDYSFEIPIDYLINSKSISLKDHKDSIRLQGCCGPGNFGVLNQVCPKCKFEIGVLIADCWTPRFIGIDKSKISEKPLW</sequence>
<dbReference type="Proteomes" id="UP000238882">
    <property type="component" value="Unassembled WGS sequence"/>
</dbReference>
<evidence type="ECO:0000313" key="2">
    <source>
        <dbReference type="Proteomes" id="UP000238882"/>
    </source>
</evidence>
<reference evidence="1 2" key="1">
    <citation type="submission" date="2016-12" db="EMBL/GenBank/DDBJ databases">
        <title>Trade-off between light-utilization and light-protection in marine flavobacteria.</title>
        <authorList>
            <person name="Kumagai Y."/>
            <person name="Yoshizawa S."/>
            <person name="Kogure K."/>
            <person name="Iwasaki W."/>
        </authorList>
    </citation>
    <scope>NUCLEOTIDE SEQUENCE [LARGE SCALE GENOMIC DNA]</scope>
    <source>
        <strain evidence="1 2">NBRC 108759</strain>
    </source>
</reference>